<dbReference type="GO" id="GO:0031267">
    <property type="term" value="F:small GTPase binding"/>
    <property type="evidence" value="ECO:0007669"/>
    <property type="project" value="InterPro"/>
</dbReference>
<keyword evidence="4" id="KW-1185">Reference proteome</keyword>
<reference evidence="3 4" key="1">
    <citation type="journal article" date="2018" name="Mol. Biol. Evol.">
        <title>Broad Genomic Sampling Reveals a Smut Pathogenic Ancestry of the Fungal Clade Ustilaginomycotina.</title>
        <authorList>
            <person name="Kijpornyongpan T."/>
            <person name="Mondo S.J."/>
            <person name="Barry K."/>
            <person name="Sandor L."/>
            <person name="Lee J."/>
            <person name="Lipzen A."/>
            <person name="Pangilinan J."/>
            <person name="LaButti K."/>
            <person name="Hainaut M."/>
            <person name="Henrissat B."/>
            <person name="Grigoriev I.V."/>
            <person name="Spatafora J.W."/>
            <person name="Aime M.C."/>
        </authorList>
    </citation>
    <scope>NUCLEOTIDE SEQUENCE [LARGE SCALE GENOMIC DNA]</scope>
    <source>
        <strain evidence="3 4">MCA 3882</strain>
    </source>
</reference>
<feature type="compositionally biased region" description="Low complexity" evidence="1">
    <location>
        <begin position="1150"/>
        <end position="1178"/>
    </location>
</feature>
<sequence>MTTESRIPSRAEKSPLQSKFQRHQNDAEVGRPSSRLSSFSPFRRSTHFSTPSQHIQNSPTPSFSSGWSSNQNSIGGIGEAPQATNRSQSSSSSSKIPFKPPKPAALRVKKAKALSISLLGGGGGNNNPEETNNRLYRPQSSLAMRDTPKTAIGISNDRSTEMTPMTLQEALAADDGGDRYPSMPGRTRNKRELPPRSSSALDFYRANGPSKGLSNREFPSPRNEYQPSAFENAQEGEQSDEDHLFIIGANTSSPSMHQRKRSASFSSNTALETDIALRSAPLPQSPQGWPLDTARELLSASSKGPLSSPPVHTRNGIDEFKVYGSQVTHSNLPLRSNGSGLTASPFLNTFNARAQMQPATSPISSNSSPQSRIPRRKAAPAPLGKADILRSIQGASSDSSNPSSPLSTYGNLPSSPRRTPSHKRIPSSSEINDSTKHFQLPRQRNRSQSHVFGAAELGSLNADLSRLDSSSDLSLGKTRSLASESVLPQHPLSARGEPYSGRHMLSEGPVVSARTTSKTSNIIPPPLRKNRLTKLGTQESQEQSLPPSGRMHDERYRLPGMANGSSTGNQATSLQGWGQQIGGMGAAVGKKGWDMFKQWNASANNNNNNISSVPTQSSKVNHSSRMSISTNNEATRKWIAALEGPQSVGKAGGQSMRSGVFGVPLHDAVLYTRLGSTDKSRIQSPGRAQITALDLGSEFKIDLPGLKTPSPIDTYKKQEFFERRAVDRGEARLRYLPGLVVRCIEAIESFGIDEEGIYRLSGRSTHTTKLRQIFDAPLPKSIGAQKAADLRLADIGPADLDLNSVCSLLKSYLRELPDNLIPEEQAAEMNANVAKQCGIQAVGPPLLPGVPNPNGIGKGELEQAMAIKVAASGANSSPQDQANMGGKIANAILGTMSQLPAANWYLLRELSMHLADLTRPEVIERTRMPLSNLCLVLAPTLALSVPLMRAMVEECDTVFGQSCPAMDPDLDNADAKLSRSTDSNVTNRYIPPANNLGLRLPTEPSNRMSTATVTDKRKSTSSVMTLQAVKTPKASKNATNGESYLSLEKAPVQSLMEEDDPDLFTSPIAAQFIRQRKASIAGSLDCLSLNSEGSLGSGPKARVHPSLLQDNASDSGRANPNMSHSSSLAPSPLIPQAGTDTFLSDRDSIHSSGPSDDYSSAASSLGASTSSGSIHGSSPLLTQTDRLRSSSSNGSISALDRPRPKTGSTAKFFSAMPKTRTNAAPHSRVASNASAGTVSIQSFANSTNSNGSNEGPATPVAQKRDFIEAPPLINVNSISSENEDAGTKTVRASPEQKKFVDDSPMDMQAIRRYWSKQM</sequence>
<dbReference type="Gene3D" id="1.10.555.10">
    <property type="entry name" value="Rho GTPase activation protein"/>
    <property type="match status" value="1"/>
</dbReference>
<feature type="compositionally biased region" description="Polar residues" evidence="1">
    <location>
        <begin position="513"/>
        <end position="522"/>
    </location>
</feature>
<feature type="compositionally biased region" description="Polar residues" evidence="1">
    <location>
        <begin position="47"/>
        <end position="57"/>
    </location>
</feature>
<feature type="region of interest" description="Disordered" evidence="1">
    <location>
        <begin position="481"/>
        <end position="551"/>
    </location>
</feature>
<feature type="compositionally biased region" description="Low complexity" evidence="1">
    <location>
        <begin position="396"/>
        <end position="407"/>
    </location>
</feature>
<evidence type="ECO:0000259" key="2">
    <source>
        <dbReference type="PROSITE" id="PS50238"/>
    </source>
</evidence>
<dbReference type="RefSeq" id="XP_025356548.1">
    <property type="nucleotide sequence ID" value="XM_025497770.1"/>
</dbReference>
<dbReference type="PANTHER" id="PTHR12783:SF5">
    <property type="entry name" value="RALA-BINDING PROTEIN 1"/>
    <property type="match status" value="1"/>
</dbReference>
<feature type="compositionally biased region" description="Polar residues" evidence="1">
    <location>
        <begin position="1108"/>
        <end position="1129"/>
    </location>
</feature>
<name>A0A316VFF7_9BASI</name>
<dbReference type="SMART" id="SM00324">
    <property type="entry name" value="RhoGAP"/>
    <property type="match status" value="1"/>
</dbReference>
<feature type="compositionally biased region" description="Low complexity" evidence="1">
    <location>
        <begin position="361"/>
        <end position="372"/>
    </location>
</feature>
<dbReference type="InterPro" id="IPR008936">
    <property type="entry name" value="Rho_GTPase_activation_prot"/>
</dbReference>
<gene>
    <name evidence="3" type="ORF">FA14DRAFT_155651</name>
</gene>
<feature type="compositionally biased region" description="Polar residues" evidence="1">
    <location>
        <begin position="408"/>
        <end position="418"/>
    </location>
</feature>
<feature type="region of interest" description="Disordered" evidence="1">
    <location>
        <begin position="1000"/>
        <end position="1024"/>
    </location>
</feature>
<proteinExistence type="predicted"/>
<protein>
    <recommendedName>
        <fullName evidence="2">Rho-GAP domain-containing protein</fullName>
    </recommendedName>
</protein>
<feature type="compositionally biased region" description="Low complexity" evidence="1">
    <location>
        <begin position="58"/>
        <end position="74"/>
    </location>
</feature>
<feature type="compositionally biased region" description="Polar residues" evidence="1">
    <location>
        <begin position="1219"/>
        <end position="1233"/>
    </location>
</feature>
<accession>A0A316VFF7</accession>
<dbReference type="EMBL" id="KZ819603">
    <property type="protein sequence ID" value="PWN36246.1"/>
    <property type="molecule type" value="Genomic_DNA"/>
</dbReference>
<feature type="compositionally biased region" description="Polar residues" evidence="1">
    <location>
        <begin position="128"/>
        <end position="142"/>
    </location>
</feature>
<feature type="region of interest" description="Disordered" evidence="1">
    <location>
        <begin position="357"/>
        <end position="447"/>
    </location>
</feature>
<organism evidence="3 4">
    <name type="scientific">Meira miltonrushii</name>
    <dbReference type="NCBI Taxonomy" id="1280837"/>
    <lineage>
        <taxon>Eukaryota</taxon>
        <taxon>Fungi</taxon>
        <taxon>Dikarya</taxon>
        <taxon>Basidiomycota</taxon>
        <taxon>Ustilaginomycotina</taxon>
        <taxon>Exobasidiomycetes</taxon>
        <taxon>Exobasidiales</taxon>
        <taxon>Brachybasidiaceae</taxon>
        <taxon>Meira</taxon>
    </lineage>
</organism>
<dbReference type="OrthoDB" id="185175at2759"/>
<evidence type="ECO:0000313" key="3">
    <source>
        <dbReference type="EMBL" id="PWN36246.1"/>
    </source>
</evidence>
<feature type="region of interest" description="Disordered" evidence="1">
    <location>
        <begin position="1274"/>
        <end position="1298"/>
    </location>
</feature>
<dbReference type="GO" id="GO:0005096">
    <property type="term" value="F:GTPase activator activity"/>
    <property type="evidence" value="ECO:0007669"/>
    <property type="project" value="InterPro"/>
</dbReference>
<dbReference type="STRING" id="1280837.A0A316VFF7"/>
<dbReference type="PANTHER" id="PTHR12783">
    <property type="entry name" value="RALA BINDING PROTEIN 1 RALBP1"/>
    <property type="match status" value="1"/>
</dbReference>
<feature type="domain" description="Rho-GAP" evidence="2">
    <location>
        <begin position="726"/>
        <end position="977"/>
    </location>
</feature>
<dbReference type="SUPFAM" id="SSF48350">
    <property type="entry name" value="GTPase activation domain, GAP"/>
    <property type="match status" value="1"/>
</dbReference>
<dbReference type="PROSITE" id="PS50238">
    <property type="entry name" value="RHOGAP"/>
    <property type="match status" value="1"/>
</dbReference>
<evidence type="ECO:0000313" key="4">
    <source>
        <dbReference type="Proteomes" id="UP000245771"/>
    </source>
</evidence>
<dbReference type="InterPro" id="IPR039767">
    <property type="entry name" value="RALBP1"/>
</dbReference>
<dbReference type="Pfam" id="PF00620">
    <property type="entry name" value="RhoGAP"/>
    <property type="match status" value="1"/>
</dbReference>
<dbReference type="Proteomes" id="UP000245771">
    <property type="component" value="Unassembled WGS sequence"/>
</dbReference>
<feature type="compositionally biased region" description="Low complexity" evidence="1">
    <location>
        <begin position="31"/>
        <end position="43"/>
    </location>
</feature>
<feature type="compositionally biased region" description="Polar residues" evidence="1">
    <location>
        <begin position="1003"/>
        <end position="1013"/>
    </location>
</feature>
<dbReference type="GeneID" id="37019551"/>
<feature type="compositionally biased region" description="Polar residues" evidence="1">
    <location>
        <begin position="535"/>
        <end position="546"/>
    </location>
</feature>
<dbReference type="GO" id="GO:0007264">
    <property type="term" value="P:small GTPase-mediated signal transduction"/>
    <property type="evidence" value="ECO:0007669"/>
    <property type="project" value="InterPro"/>
</dbReference>
<feature type="region of interest" description="Disordered" evidence="1">
    <location>
        <begin position="119"/>
        <end position="238"/>
    </location>
</feature>
<evidence type="ECO:0000256" key="1">
    <source>
        <dbReference type="SAM" id="MobiDB-lite"/>
    </source>
</evidence>
<dbReference type="InParanoid" id="A0A316VFF7"/>
<dbReference type="InterPro" id="IPR000198">
    <property type="entry name" value="RhoGAP_dom"/>
</dbReference>
<feature type="region of interest" description="Disordered" evidence="1">
    <location>
        <begin position="1093"/>
        <end position="1233"/>
    </location>
</feature>
<feature type="region of interest" description="Disordered" evidence="1">
    <location>
        <begin position="1"/>
        <end position="107"/>
    </location>
</feature>